<dbReference type="EMBL" id="CP016282">
    <property type="protein sequence ID" value="ANP72717.1"/>
    <property type="molecule type" value="Genomic_DNA"/>
</dbReference>
<name>A0A1B1BJ96_9MICO</name>
<keyword evidence="1" id="KW-0472">Membrane</keyword>
<reference evidence="2 3" key="1">
    <citation type="submission" date="2016-06" db="EMBL/GenBank/DDBJ databases">
        <title>Genome sequencing of Cryobacterium arcticum PAMC 27867.</title>
        <authorList>
            <person name="Lee J."/>
            <person name="Kim O.-S."/>
        </authorList>
    </citation>
    <scope>NUCLEOTIDE SEQUENCE [LARGE SCALE GENOMIC DNA]</scope>
    <source>
        <strain evidence="2 3">PAMC 27867</strain>
    </source>
</reference>
<evidence type="ECO:0000256" key="1">
    <source>
        <dbReference type="SAM" id="Phobius"/>
    </source>
</evidence>
<evidence type="ECO:0000313" key="2">
    <source>
        <dbReference type="EMBL" id="ANP72717.1"/>
    </source>
</evidence>
<keyword evidence="3" id="KW-1185">Reference proteome</keyword>
<feature type="transmembrane region" description="Helical" evidence="1">
    <location>
        <begin position="65"/>
        <end position="85"/>
    </location>
</feature>
<protein>
    <recommendedName>
        <fullName evidence="4">DUF1345 domain-containing protein</fullName>
    </recommendedName>
</protein>
<dbReference type="KEGG" id="cart:PA27867_1764"/>
<feature type="transmembrane region" description="Helical" evidence="1">
    <location>
        <begin position="91"/>
        <end position="111"/>
    </location>
</feature>
<dbReference type="AlphaFoldDB" id="A0A1B1BJ96"/>
<keyword evidence="1" id="KW-0812">Transmembrane</keyword>
<accession>A0A1B1BJ96</accession>
<dbReference type="Pfam" id="PF07077">
    <property type="entry name" value="DUF1345"/>
    <property type="match status" value="1"/>
</dbReference>
<gene>
    <name evidence="2" type="ORF">PA27867_1764</name>
</gene>
<dbReference type="Proteomes" id="UP000092582">
    <property type="component" value="Chromosome 1"/>
</dbReference>
<feature type="transmembrane region" description="Helical" evidence="1">
    <location>
        <begin position="23"/>
        <end position="44"/>
    </location>
</feature>
<dbReference type="InterPro" id="IPR009781">
    <property type="entry name" value="DUF1345"/>
</dbReference>
<sequence>MVVVGSAAGLVTGLTGAWLLAPAIGWCAAAVFYIGWVWLVVAGMDAPTTAAHATREDPSRGITDLLLILASLASLGSILIVLLQARGAQGAGQALLAALAVVSVGLSWVLVHTLFTLRYASLYYAEEDGGVDFNQVEPPRYSDFAYLSFTLGMTFQVSDTSLTTTVMRAAALRHALMSFLFGSIILATLINLVAGL</sequence>
<dbReference type="PATRIC" id="fig|670052.7.peg.1821"/>
<dbReference type="OrthoDB" id="64737at2"/>
<evidence type="ECO:0008006" key="4">
    <source>
        <dbReference type="Google" id="ProtNLM"/>
    </source>
</evidence>
<keyword evidence="1" id="KW-1133">Transmembrane helix</keyword>
<feature type="transmembrane region" description="Helical" evidence="1">
    <location>
        <begin position="175"/>
        <end position="194"/>
    </location>
</feature>
<proteinExistence type="predicted"/>
<organism evidence="2 3">
    <name type="scientific">Cryobacterium arcticum</name>
    <dbReference type="NCBI Taxonomy" id="670052"/>
    <lineage>
        <taxon>Bacteria</taxon>
        <taxon>Bacillati</taxon>
        <taxon>Actinomycetota</taxon>
        <taxon>Actinomycetes</taxon>
        <taxon>Micrococcales</taxon>
        <taxon>Microbacteriaceae</taxon>
        <taxon>Cryobacterium</taxon>
    </lineage>
</organism>
<evidence type="ECO:0000313" key="3">
    <source>
        <dbReference type="Proteomes" id="UP000092582"/>
    </source>
</evidence>